<feature type="compositionally biased region" description="Basic and acidic residues" evidence="1">
    <location>
        <begin position="170"/>
        <end position="182"/>
    </location>
</feature>
<name>A0ABD1PEY7_9LAMI</name>
<dbReference type="InterPro" id="IPR024530">
    <property type="entry name" value="QSregVF_b"/>
</dbReference>
<feature type="compositionally biased region" description="Basic residues" evidence="1">
    <location>
        <begin position="194"/>
        <end position="205"/>
    </location>
</feature>
<comment type="caution">
    <text evidence="2">The sequence shown here is derived from an EMBL/GenBank/DDBJ whole genome shotgun (WGS) entry which is preliminary data.</text>
</comment>
<dbReference type="AlphaFoldDB" id="A0ABD1PEY7"/>
<dbReference type="Proteomes" id="UP001604277">
    <property type="component" value="Unassembled WGS sequence"/>
</dbReference>
<accession>A0ABD1PEY7</accession>
<protein>
    <submittedName>
        <fullName evidence="2">Uncharacterized protein</fullName>
    </submittedName>
</protein>
<feature type="region of interest" description="Disordered" evidence="1">
    <location>
        <begin position="161"/>
        <end position="224"/>
    </location>
</feature>
<evidence type="ECO:0000313" key="2">
    <source>
        <dbReference type="EMBL" id="KAL2462430.1"/>
    </source>
</evidence>
<organism evidence="2 3">
    <name type="scientific">Forsythia ovata</name>
    <dbReference type="NCBI Taxonomy" id="205694"/>
    <lineage>
        <taxon>Eukaryota</taxon>
        <taxon>Viridiplantae</taxon>
        <taxon>Streptophyta</taxon>
        <taxon>Embryophyta</taxon>
        <taxon>Tracheophyta</taxon>
        <taxon>Spermatophyta</taxon>
        <taxon>Magnoliopsida</taxon>
        <taxon>eudicotyledons</taxon>
        <taxon>Gunneridae</taxon>
        <taxon>Pentapetalae</taxon>
        <taxon>asterids</taxon>
        <taxon>lamiids</taxon>
        <taxon>Lamiales</taxon>
        <taxon>Oleaceae</taxon>
        <taxon>Forsythieae</taxon>
        <taxon>Forsythia</taxon>
    </lineage>
</organism>
<dbReference type="Pfam" id="PF12843">
    <property type="entry name" value="QSregVF_b"/>
    <property type="match status" value="1"/>
</dbReference>
<keyword evidence="3" id="KW-1185">Reference proteome</keyword>
<proteinExistence type="predicted"/>
<evidence type="ECO:0000256" key="1">
    <source>
        <dbReference type="SAM" id="MobiDB-lite"/>
    </source>
</evidence>
<dbReference type="EMBL" id="JBFOLJ010000020">
    <property type="protein sequence ID" value="KAL2462430.1"/>
    <property type="molecule type" value="Genomic_DNA"/>
</dbReference>
<sequence length="264" mass="30291">MNFPFLHFNATPLRSSTFSCFHTTPKTPIPAPLRRTNTVIPARDRVIDFGKYQGKMLGTLPSTYLKWVSKNLRARDFEEWAKLCDEVLIDPVYKDRIEWEFAEKILNGNVLGISTLPANGNQNAVSELLEISERFGWDNEDKAGWGKIDFGLLGSSKGGRIPRMGGQIRNVEKKMQKLKTNEETSEEGDGERRRRERRERLRSKSSKIPPFQPPPTAAERMRKFGIWDHKNGLKFVANQEEEEGKISSPFPGREALLKKIMNDR</sequence>
<dbReference type="PANTHER" id="PTHR38357:SF1">
    <property type="entry name" value="EXPRESSED PROTEIN"/>
    <property type="match status" value="1"/>
</dbReference>
<gene>
    <name evidence="2" type="ORF">Fot_53667</name>
</gene>
<evidence type="ECO:0000313" key="3">
    <source>
        <dbReference type="Proteomes" id="UP001604277"/>
    </source>
</evidence>
<reference evidence="3" key="1">
    <citation type="submission" date="2024-07" db="EMBL/GenBank/DDBJ databases">
        <title>Two chromosome-level genome assemblies of Korean endemic species Abeliophyllum distichum and Forsythia ovata (Oleaceae).</title>
        <authorList>
            <person name="Jang H."/>
        </authorList>
    </citation>
    <scope>NUCLEOTIDE SEQUENCE [LARGE SCALE GENOMIC DNA]</scope>
</reference>
<dbReference type="PANTHER" id="PTHR38357">
    <property type="entry name" value="EXPRESSED PROTEIN"/>
    <property type="match status" value="1"/>
</dbReference>